<evidence type="ECO:0000313" key="2">
    <source>
        <dbReference type="EMBL" id="MDU9693847.1"/>
    </source>
</evidence>
<keyword evidence="1" id="KW-1133">Transmembrane helix</keyword>
<keyword evidence="1" id="KW-0472">Membrane</keyword>
<gene>
    <name evidence="2" type="ORF">O0Q50_21955</name>
</gene>
<dbReference type="Proteomes" id="UP001269400">
    <property type="component" value="Unassembled WGS sequence"/>
</dbReference>
<protein>
    <submittedName>
        <fullName evidence="2">Uncharacterized protein</fullName>
    </submittedName>
</protein>
<evidence type="ECO:0000256" key="1">
    <source>
        <dbReference type="SAM" id="Phobius"/>
    </source>
</evidence>
<comment type="caution">
    <text evidence="2">The sequence shown here is derived from an EMBL/GenBank/DDBJ whole genome shotgun (WGS) entry which is preliminary data.</text>
</comment>
<dbReference type="RefSeq" id="WP_316911065.1">
    <property type="nucleotide sequence ID" value="NZ_JAPTGD010000002.1"/>
</dbReference>
<dbReference type="EMBL" id="JAPTGD010000002">
    <property type="protein sequence ID" value="MDU9693847.1"/>
    <property type="molecule type" value="Genomic_DNA"/>
</dbReference>
<evidence type="ECO:0000313" key="3">
    <source>
        <dbReference type="Proteomes" id="UP001269400"/>
    </source>
</evidence>
<accession>A0AAX6NDI3</accession>
<organism evidence="2 3">
    <name type="scientific">Priestia aryabhattai</name>
    <name type="common">Bacillus aryabhattai</name>
    <dbReference type="NCBI Taxonomy" id="412384"/>
    <lineage>
        <taxon>Bacteria</taxon>
        <taxon>Bacillati</taxon>
        <taxon>Bacillota</taxon>
        <taxon>Bacilli</taxon>
        <taxon>Bacillales</taxon>
        <taxon>Bacillaceae</taxon>
        <taxon>Priestia</taxon>
    </lineage>
</organism>
<reference evidence="2" key="2">
    <citation type="submission" date="2022-12" db="EMBL/GenBank/DDBJ databases">
        <authorList>
            <person name="Dechsakulwatana C."/>
            <person name="Rungsihiranrut A."/>
            <person name="Muangchinda C."/>
            <person name="Ningthoujam R."/>
            <person name="Klankeo P."/>
            <person name="Pinyakong O."/>
        </authorList>
    </citation>
    <scope>NUCLEOTIDE SEQUENCE</scope>
    <source>
        <strain evidence="2">TL01-2</strain>
    </source>
</reference>
<dbReference type="AlphaFoldDB" id="A0AAX6NDI3"/>
<sequence length="296" mass="34262">MKRKSLIKIIVVIFICFIAVYFSKSFISKHFFNAMCGEEVIQKTSLNSRYKLKLHQIDCGATTGFSYNLTISKDNKNSKEIMNFEMLEDDPDIEANLSENKLNITYSQPTVISNTNSSYNDLDIRFVRKGKDFKVPSSFKGQRKNSDIDYVSLYDNELEIYQNEEIPAAQVGFAVNNKGEVKSGWNKDWLVVGTLNYEMPIFIDTAKHNSPIYVGQKRNSKWEKVQISTNNSQLQAINKKIDKISDDRFTPEDARENPVKEKDFKEIIKTANEDQNHIKFWEDFLRGITLKPNTFL</sequence>
<reference evidence="2" key="1">
    <citation type="journal article" date="2022" name="J Environ Chem Eng">
        <title>Biodegradation of petroleum oil using a constructed nonpathogenic and heavy metal-tolerant bacterial consortium isolated from marine sponges.</title>
        <authorList>
            <person name="Dechsakulwatana C."/>
            <person name="Rungsihiranrut A."/>
            <person name="Muangchinda C."/>
            <person name="Ningthoujam R."/>
            <person name="Klankeo P."/>
            <person name="Pinyakong O."/>
        </authorList>
    </citation>
    <scope>NUCLEOTIDE SEQUENCE</scope>
    <source>
        <strain evidence="2">TL01-2</strain>
    </source>
</reference>
<name>A0AAX6NDI3_PRIAR</name>
<proteinExistence type="predicted"/>
<feature type="transmembrane region" description="Helical" evidence="1">
    <location>
        <begin position="6"/>
        <end position="23"/>
    </location>
</feature>
<keyword evidence="1" id="KW-0812">Transmembrane</keyword>